<evidence type="ECO:0000313" key="1">
    <source>
        <dbReference type="EMBL" id="VAW16272.1"/>
    </source>
</evidence>
<sequence>MEELSFYDVKTKEKFMATEYDVREKSGRFFAVTKSLAGTHECWRVLGKDQAAKLKK</sequence>
<dbReference type="AlphaFoldDB" id="A0A3B0TPA6"/>
<accession>A0A3B0TPA6</accession>
<gene>
    <name evidence="1" type="ORF">MNBD_BACTEROID05-298</name>
</gene>
<reference evidence="1" key="1">
    <citation type="submission" date="2018-06" db="EMBL/GenBank/DDBJ databases">
        <authorList>
            <person name="Zhirakovskaya E."/>
        </authorList>
    </citation>
    <scope>NUCLEOTIDE SEQUENCE</scope>
</reference>
<proteinExistence type="predicted"/>
<protein>
    <submittedName>
        <fullName evidence="1">Uncharacterized protein</fullName>
    </submittedName>
</protein>
<name>A0A3B0TPA6_9ZZZZ</name>
<organism evidence="1">
    <name type="scientific">hydrothermal vent metagenome</name>
    <dbReference type="NCBI Taxonomy" id="652676"/>
    <lineage>
        <taxon>unclassified sequences</taxon>
        <taxon>metagenomes</taxon>
        <taxon>ecological metagenomes</taxon>
    </lineage>
</organism>
<dbReference type="EMBL" id="UOEN01000315">
    <property type="protein sequence ID" value="VAW16272.1"/>
    <property type="molecule type" value="Genomic_DNA"/>
</dbReference>